<dbReference type="AlphaFoldDB" id="A0A7W8A4R8"/>
<accession>A0A7W8A4R8</accession>
<sequence length="143" mass="15855">MPLPDRPPRPQRRRVVESAALGEREQSRAEAARWTCPHGRHAGRGCVTCYEDSAEDDPALHLWEVAAWFTTARPIPIKTLQDIHRHGRGFGLTQPSTPLVYLLSGQVRAALAAQAVAAVIGFLLQNRHVVEAFHVTEIRATHS</sequence>
<dbReference type="RefSeq" id="WP_184965241.1">
    <property type="nucleotide sequence ID" value="NZ_JACHIN010000006.1"/>
</dbReference>
<proteinExistence type="predicted"/>
<evidence type="ECO:0000313" key="3">
    <source>
        <dbReference type="Proteomes" id="UP000568380"/>
    </source>
</evidence>
<dbReference type="Proteomes" id="UP000568380">
    <property type="component" value="Unassembled WGS sequence"/>
</dbReference>
<gene>
    <name evidence="2" type="ORF">HNR40_005048</name>
</gene>
<name>A0A7W8A4R8_9ACTN</name>
<feature type="region of interest" description="Disordered" evidence="1">
    <location>
        <begin position="1"/>
        <end position="29"/>
    </location>
</feature>
<comment type="caution">
    <text evidence="2">The sequence shown here is derived from an EMBL/GenBank/DDBJ whole genome shotgun (WGS) entry which is preliminary data.</text>
</comment>
<dbReference type="EMBL" id="JACHIN010000006">
    <property type="protein sequence ID" value="MBB5079562.1"/>
    <property type="molecule type" value="Genomic_DNA"/>
</dbReference>
<organism evidence="2 3">
    <name type="scientific">Nonomuraea endophytica</name>
    <dbReference type="NCBI Taxonomy" id="714136"/>
    <lineage>
        <taxon>Bacteria</taxon>
        <taxon>Bacillati</taxon>
        <taxon>Actinomycetota</taxon>
        <taxon>Actinomycetes</taxon>
        <taxon>Streptosporangiales</taxon>
        <taxon>Streptosporangiaceae</taxon>
        <taxon>Nonomuraea</taxon>
    </lineage>
</organism>
<reference evidence="2 3" key="1">
    <citation type="submission" date="2020-08" db="EMBL/GenBank/DDBJ databases">
        <title>Genomic Encyclopedia of Type Strains, Phase IV (KMG-IV): sequencing the most valuable type-strain genomes for metagenomic binning, comparative biology and taxonomic classification.</title>
        <authorList>
            <person name="Goeker M."/>
        </authorList>
    </citation>
    <scope>NUCLEOTIDE SEQUENCE [LARGE SCALE GENOMIC DNA]</scope>
    <source>
        <strain evidence="2 3">DSM 45385</strain>
    </source>
</reference>
<protein>
    <submittedName>
        <fullName evidence="2">Uncharacterized protein</fullName>
    </submittedName>
</protein>
<keyword evidence="3" id="KW-1185">Reference proteome</keyword>
<evidence type="ECO:0000256" key="1">
    <source>
        <dbReference type="SAM" id="MobiDB-lite"/>
    </source>
</evidence>
<evidence type="ECO:0000313" key="2">
    <source>
        <dbReference type="EMBL" id="MBB5079562.1"/>
    </source>
</evidence>